<gene>
    <name evidence="3" type="ORF">SASPL_101586</name>
</gene>
<keyword evidence="4" id="KW-1185">Reference proteome</keyword>
<dbReference type="PANTHER" id="PTHR31213:SF55">
    <property type="entry name" value="STRESS-INDUCED PROTEIN SAM22"/>
    <property type="match status" value="1"/>
</dbReference>
<dbReference type="PRINTS" id="PR00634">
    <property type="entry name" value="BETALLERGEN"/>
</dbReference>
<organism evidence="3">
    <name type="scientific">Salvia splendens</name>
    <name type="common">Scarlet sage</name>
    <dbReference type="NCBI Taxonomy" id="180675"/>
    <lineage>
        <taxon>Eukaryota</taxon>
        <taxon>Viridiplantae</taxon>
        <taxon>Streptophyta</taxon>
        <taxon>Embryophyta</taxon>
        <taxon>Tracheophyta</taxon>
        <taxon>Spermatophyta</taxon>
        <taxon>Magnoliopsida</taxon>
        <taxon>eudicotyledons</taxon>
        <taxon>Gunneridae</taxon>
        <taxon>Pentapetalae</taxon>
        <taxon>asterids</taxon>
        <taxon>lamiids</taxon>
        <taxon>Lamiales</taxon>
        <taxon>Lamiaceae</taxon>
        <taxon>Nepetoideae</taxon>
        <taxon>Mentheae</taxon>
        <taxon>Salviinae</taxon>
        <taxon>Salvia</taxon>
        <taxon>Salvia subgen. Calosphace</taxon>
        <taxon>core Calosphace</taxon>
    </lineage>
</organism>
<evidence type="ECO:0000313" key="4">
    <source>
        <dbReference type="Proteomes" id="UP000298416"/>
    </source>
</evidence>
<evidence type="ECO:0000259" key="2">
    <source>
        <dbReference type="Pfam" id="PF00407"/>
    </source>
</evidence>
<dbReference type="GO" id="GO:0006952">
    <property type="term" value="P:defense response"/>
    <property type="evidence" value="ECO:0007669"/>
    <property type="project" value="InterPro"/>
</dbReference>
<dbReference type="InterPro" id="IPR050279">
    <property type="entry name" value="Plant_def-hormone_signal"/>
</dbReference>
<evidence type="ECO:0000256" key="1">
    <source>
        <dbReference type="ARBA" id="ARBA00009744"/>
    </source>
</evidence>
<dbReference type="SUPFAM" id="SSF55961">
    <property type="entry name" value="Bet v1-like"/>
    <property type="match status" value="1"/>
</dbReference>
<dbReference type="PANTHER" id="PTHR31213">
    <property type="entry name" value="OS08G0374000 PROTEIN-RELATED"/>
    <property type="match status" value="1"/>
</dbReference>
<reference evidence="3" key="2">
    <citation type="submission" date="2020-08" db="EMBL/GenBank/DDBJ databases">
        <title>Plant Genome Project.</title>
        <authorList>
            <person name="Zhang R.-G."/>
        </authorList>
    </citation>
    <scope>NUCLEOTIDE SEQUENCE</scope>
    <source>
        <strain evidence="3">Huo1</strain>
        <tissue evidence="3">Leaf</tissue>
    </source>
</reference>
<dbReference type="EMBL" id="PNBA02000001">
    <property type="protein sequence ID" value="KAG6436684.1"/>
    <property type="molecule type" value="Genomic_DNA"/>
</dbReference>
<evidence type="ECO:0000313" key="3">
    <source>
        <dbReference type="EMBL" id="KAG6436684.1"/>
    </source>
</evidence>
<proteinExistence type="inferred from homology"/>
<dbReference type="InterPro" id="IPR023393">
    <property type="entry name" value="START-like_dom_sf"/>
</dbReference>
<dbReference type="Gene3D" id="3.30.530.20">
    <property type="match status" value="1"/>
</dbReference>
<dbReference type="Proteomes" id="UP000298416">
    <property type="component" value="Unassembled WGS sequence"/>
</dbReference>
<dbReference type="GO" id="GO:0010427">
    <property type="term" value="F:abscisic acid binding"/>
    <property type="evidence" value="ECO:0007669"/>
    <property type="project" value="InterPro"/>
</dbReference>
<name>A0A8X8YR43_SALSN</name>
<accession>A0A8X8YR43</accession>
<dbReference type="InterPro" id="IPR024949">
    <property type="entry name" value="Bet_v_I_allergen"/>
</dbReference>
<dbReference type="AlphaFoldDB" id="A0A8X8YR43"/>
<comment type="similarity">
    <text evidence="1">Belongs to the BetVI family.</text>
</comment>
<comment type="caution">
    <text evidence="3">The sequence shown here is derived from an EMBL/GenBank/DDBJ whole genome shotgun (WGS) entry which is preliminary data.</text>
</comment>
<protein>
    <recommendedName>
        <fullName evidence="2">Bet v I/Major latex protein domain-containing protein</fullName>
    </recommendedName>
</protein>
<dbReference type="GO" id="GO:0005634">
    <property type="term" value="C:nucleus"/>
    <property type="evidence" value="ECO:0007669"/>
    <property type="project" value="TreeGrafter"/>
</dbReference>
<dbReference type="GO" id="GO:0005737">
    <property type="term" value="C:cytoplasm"/>
    <property type="evidence" value="ECO:0007669"/>
    <property type="project" value="TreeGrafter"/>
</dbReference>
<dbReference type="InterPro" id="IPR000916">
    <property type="entry name" value="Bet_v_I/MLP"/>
</dbReference>
<reference evidence="3" key="1">
    <citation type="submission" date="2018-01" db="EMBL/GenBank/DDBJ databases">
        <authorList>
            <person name="Mao J.F."/>
        </authorList>
    </citation>
    <scope>NUCLEOTIDE SEQUENCE</scope>
    <source>
        <strain evidence="3">Huo1</strain>
        <tissue evidence="3">Leaf</tissue>
    </source>
</reference>
<dbReference type="GO" id="GO:0004864">
    <property type="term" value="F:protein phosphatase inhibitor activity"/>
    <property type="evidence" value="ECO:0007669"/>
    <property type="project" value="InterPro"/>
</dbReference>
<dbReference type="CDD" id="cd07816">
    <property type="entry name" value="Bet_v1-like"/>
    <property type="match status" value="1"/>
</dbReference>
<feature type="domain" description="Bet v I/Major latex protein" evidence="2">
    <location>
        <begin position="1"/>
        <end position="92"/>
    </location>
</feature>
<dbReference type="GO" id="GO:0038023">
    <property type="term" value="F:signaling receptor activity"/>
    <property type="evidence" value="ECO:0007669"/>
    <property type="project" value="InterPro"/>
</dbReference>
<sequence length="179" mass="19484">MVAITYDIEVTSSLPAAKMFKAMVLDAGTLIPKIMPQAIKNVEIVEGDGGVGTVKIIHFGEGSQYKIAKHRLEAIDKENLTHTYSIIEGDALAAGVHLPSTEAVDRINCSARRNSLVLKDEERKLSADVRLVHPSCLVIPQADPTNEDLVDGIVISALSPACQHFFRKEEWRGINQAIG</sequence>
<dbReference type="GO" id="GO:0009738">
    <property type="term" value="P:abscisic acid-activated signaling pathway"/>
    <property type="evidence" value="ECO:0007669"/>
    <property type="project" value="InterPro"/>
</dbReference>
<dbReference type="FunFam" id="3.30.530.20:FF:000007">
    <property type="entry name" value="Major pollen allergen Bet v 1-A"/>
    <property type="match status" value="1"/>
</dbReference>
<dbReference type="Pfam" id="PF00407">
    <property type="entry name" value="Bet_v_1"/>
    <property type="match status" value="1"/>
</dbReference>